<dbReference type="InterPro" id="IPR026881">
    <property type="entry name" value="WYL_dom"/>
</dbReference>
<dbReference type="Pfam" id="PF25583">
    <property type="entry name" value="WCX"/>
    <property type="match status" value="1"/>
</dbReference>
<dbReference type="PROSITE" id="PS52050">
    <property type="entry name" value="WYL"/>
    <property type="match status" value="1"/>
</dbReference>
<feature type="domain" description="HTH deoR-type" evidence="3">
    <location>
        <begin position="2"/>
        <end position="61"/>
    </location>
</feature>
<keyword evidence="5" id="KW-1185">Reference proteome</keyword>
<organism evidence="4 5">
    <name type="scientific">Faecalicatena faecalis</name>
    <dbReference type="NCBI Taxonomy" id="2726362"/>
    <lineage>
        <taxon>Bacteria</taxon>
        <taxon>Bacillati</taxon>
        <taxon>Bacillota</taxon>
        <taxon>Clostridia</taxon>
        <taxon>Lachnospirales</taxon>
        <taxon>Lachnospiraceae</taxon>
        <taxon>Faecalicatena</taxon>
    </lineage>
</organism>
<dbReference type="InterPro" id="IPR051534">
    <property type="entry name" value="CBASS_pafABC_assoc_protein"/>
</dbReference>
<evidence type="ECO:0000313" key="4">
    <source>
        <dbReference type="EMBL" id="MBU3876413.1"/>
    </source>
</evidence>
<dbReference type="InterPro" id="IPR028349">
    <property type="entry name" value="PafC-like"/>
</dbReference>
<dbReference type="Pfam" id="PF08279">
    <property type="entry name" value="HTH_11"/>
    <property type="match status" value="1"/>
</dbReference>
<name>A0ABS6D4K9_9FIRM</name>
<accession>A0ABS6D4K9</accession>
<dbReference type="InterPro" id="IPR001034">
    <property type="entry name" value="DeoR_HTH"/>
</dbReference>
<evidence type="ECO:0000256" key="1">
    <source>
        <dbReference type="ARBA" id="ARBA00023015"/>
    </source>
</evidence>
<evidence type="ECO:0000259" key="3">
    <source>
        <dbReference type="PROSITE" id="PS51000"/>
    </source>
</evidence>
<dbReference type="Pfam" id="PF13280">
    <property type="entry name" value="WYL"/>
    <property type="match status" value="1"/>
</dbReference>
<proteinExistence type="predicted"/>
<keyword evidence="2" id="KW-0804">Transcription</keyword>
<comment type="caution">
    <text evidence="4">The sequence shown here is derived from an EMBL/GenBank/DDBJ whole genome shotgun (WGS) entry which is preliminary data.</text>
</comment>
<dbReference type="PANTHER" id="PTHR34580">
    <property type="match status" value="1"/>
</dbReference>
<dbReference type="PIRSF" id="PIRSF016838">
    <property type="entry name" value="PafC"/>
    <property type="match status" value="1"/>
</dbReference>
<dbReference type="PROSITE" id="PS51000">
    <property type="entry name" value="HTH_DEOR_2"/>
    <property type="match status" value="1"/>
</dbReference>
<gene>
    <name evidence="4" type="ORF">HGO97_011385</name>
</gene>
<evidence type="ECO:0000313" key="5">
    <source>
        <dbReference type="Proteomes" id="UP000723714"/>
    </source>
</evidence>
<protein>
    <submittedName>
        <fullName evidence="4">YafY family transcriptional regulator</fullName>
    </submittedName>
</protein>
<dbReference type="InterPro" id="IPR013196">
    <property type="entry name" value="HTH_11"/>
</dbReference>
<dbReference type="Proteomes" id="UP000723714">
    <property type="component" value="Unassembled WGS sequence"/>
</dbReference>
<reference evidence="4 5" key="1">
    <citation type="submission" date="2021-06" db="EMBL/GenBank/DDBJ databases">
        <title>Faecalicatena sp. nov. isolated from porcine feces.</title>
        <authorList>
            <person name="Oh B.S."/>
            <person name="Lee J.H."/>
        </authorList>
    </citation>
    <scope>NUCLEOTIDE SEQUENCE [LARGE SCALE GENOMIC DNA]</scope>
    <source>
        <strain evidence="4 5">AGMB00832</strain>
    </source>
</reference>
<keyword evidence="1" id="KW-0805">Transcription regulation</keyword>
<dbReference type="EMBL" id="JABACJ020000009">
    <property type="protein sequence ID" value="MBU3876413.1"/>
    <property type="molecule type" value="Genomic_DNA"/>
</dbReference>
<sequence length="313" mass="36427">MKDSRLFKIVYYILDKKHVTAPELAEKFEVSVRTIYRDIDVISSAGIPIYVTTGRNGGIEILDDYVLEQSFFSDKEKKDILSALQSVSVVNSSYEREMLTKLSALFQIPSDDWFEVDFSRWGNASQDNTTFELLKNAVISHKAVSILYVNSNGEKSRRKIYPIKMMFKSKEWYLKAYCVEKSDFRIFKCNRMVRLELLDEEFAPLHYPDEEETRQSGECQQHTSNAEGWPGRLTPMVLRFPKECAYRVYDEFEADSIKEQDNGDLLVSVTMREDQWLIGYLLSFGTQVTILEPVHLKEAIARHAKLIYEKNKE</sequence>
<evidence type="ECO:0000256" key="2">
    <source>
        <dbReference type="ARBA" id="ARBA00023163"/>
    </source>
</evidence>
<dbReference type="PANTHER" id="PTHR34580:SF1">
    <property type="entry name" value="PROTEIN PAFC"/>
    <property type="match status" value="1"/>
</dbReference>
<dbReference type="InterPro" id="IPR057727">
    <property type="entry name" value="WCX_dom"/>
</dbReference>